<dbReference type="PANTHER" id="PTHR33744">
    <property type="entry name" value="CARBOHYDRATE DIACID REGULATOR"/>
    <property type="match status" value="1"/>
</dbReference>
<dbReference type="Pfam" id="PF17853">
    <property type="entry name" value="GGDEF_2"/>
    <property type="match status" value="1"/>
</dbReference>
<dbReference type="Pfam" id="PF14361">
    <property type="entry name" value="RsbRD_N"/>
    <property type="match status" value="1"/>
</dbReference>
<dbReference type="InterPro" id="IPR041522">
    <property type="entry name" value="CdaR_GGDEF"/>
</dbReference>
<evidence type="ECO:0000313" key="5">
    <source>
        <dbReference type="EMBL" id="MDA0142001.1"/>
    </source>
</evidence>
<feature type="domain" description="RsbT co-antagonist protein RsbRD N-terminal" evidence="3">
    <location>
        <begin position="15"/>
        <end position="156"/>
    </location>
</feature>
<dbReference type="InterPro" id="IPR025736">
    <property type="entry name" value="PucR_C-HTH_dom"/>
</dbReference>
<keyword evidence="6" id="KW-1185">Reference proteome</keyword>
<dbReference type="Pfam" id="PF13556">
    <property type="entry name" value="HTH_30"/>
    <property type="match status" value="1"/>
</dbReference>
<dbReference type="Proteomes" id="UP001147700">
    <property type="component" value="Unassembled WGS sequence"/>
</dbReference>
<reference evidence="5" key="1">
    <citation type="submission" date="2022-10" db="EMBL/GenBank/DDBJ databases">
        <title>The WGS of Solirubrobacter sp. CPCC 204708.</title>
        <authorList>
            <person name="Jiang Z."/>
        </authorList>
    </citation>
    <scope>NUCLEOTIDE SEQUENCE</scope>
    <source>
        <strain evidence="5">CPCC 204708</strain>
    </source>
</reference>
<dbReference type="InterPro" id="IPR051448">
    <property type="entry name" value="CdaR-like_regulators"/>
</dbReference>
<proteinExistence type="inferred from homology"/>
<evidence type="ECO:0000259" key="3">
    <source>
        <dbReference type="Pfam" id="PF14361"/>
    </source>
</evidence>
<evidence type="ECO:0000259" key="2">
    <source>
        <dbReference type="Pfam" id="PF13556"/>
    </source>
</evidence>
<sequence>MDAGSVIDAMERDAEDLARRIVTVIRDEVEEYRSVRDPALAAQVFAHAIAHVHAFVRCARRGRPPQGPELDFVRERGAWRARDLMPLDSLLETYLIGQRLFWETIVGAAGDTREGLLVARELTGFTFQYTHAINVAVAEAYLGEARALATEVDRARRTFLEQLLSGATTDPARAHAFGIRPDGDHTVVVVKHPGEERQAVRALERLDPFVVVRGDEVIAISRRTPAELRAELTLDVGLTAGISTLCHGLADVARGYVEARCALRHADPVAALEEVGLIDYLAHAADDTAQRLLPPGLDRLEPLAETLLAYADCDLNVARTAERLGVHPNTVHYRLRRAHDLTGRDPRRFAELVELTTALRLVA</sequence>
<name>A0ABT4RTU5_9ACTN</name>
<evidence type="ECO:0000259" key="4">
    <source>
        <dbReference type="Pfam" id="PF17853"/>
    </source>
</evidence>
<feature type="domain" description="PucR C-terminal helix-turn-helix" evidence="2">
    <location>
        <begin position="303"/>
        <end position="361"/>
    </location>
</feature>
<evidence type="ECO:0000313" key="6">
    <source>
        <dbReference type="Proteomes" id="UP001147700"/>
    </source>
</evidence>
<dbReference type="PANTHER" id="PTHR33744:SF7">
    <property type="entry name" value="PUCR FAMILY TRANSCRIPTIONAL REGULATOR"/>
    <property type="match status" value="1"/>
</dbReference>
<dbReference type="EMBL" id="JAPCID010000071">
    <property type="protein sequence ID" value="MDA0142001.1"/>
    <property type="molecule type" value="Genomic_DNA"/>
</dbReference>
<accession>A0ABT4RTU5</accession>
<gene>
    <name evidence="5" type="ORF">OJ962_31230</name>
</gene>
<dbReference type="Gene3D" id="1.10.10.2840">
    <property type="entry name" value="PucR C-terminal helix-turn-helix domain"/>
    <property type="match status" value="1"/>
</dbReference>
<dbReference type="InterPro" id="IPR025751">
    <property type="entry name" value="RsbRD_N_dom"/>
</dbReference>
<comment type="caution">
    <text evidence="5">The sequence shown here is derived from an EMBL/GenBank/DDBJ whole genome shotgun (WGS) entry which is preliminary data.</text>
</comment>
<protein>
    <submittedName>
        <fullName evidence="5">Helix-turn-helix domain-containing protein</fullName>
    </submittedName>
</protein>
<organism evidence="5 6">
    <name type="scientific">Solirubrobacter deserti</name>
    <dbReference type="NCBI Taxonomy" id="2282478"/>
    <lineage>
        <taxon>Bacteria</taxon>
        <taxon>Bacillati</taxon>
        <taxon>Actinomycetota</taxon>
        <taxon>Thermoleophilia</taxon>
        <taxon>Solirubrobacterales</taxon>
        <taxon>Solirubrobacteraceae</taxon>
        <taxon>Solirubrobacter</taxon>
    </lineage>
</organism>
<dbReference type="InterPro" id="IPR042070">
    <property type="entry name" value="PucR_C-HTH_sf"/>
</dbReference>
<evidence type="ECO:0000256" key="1">
    <source>
        <dbReference type="ARBA" id="ARBA00006754"/>
    </source>
</evidence>
<dbReference type="RefSeq" id="WP_202956305.1">
    <property type="nucleotide sequence ID" value="NZ_JAPCID010000071.1"/>
</dbReference>
<feature type="domain" description="CdaR GGDEF-like" evidence="4">
    <location>
        <begin position="172"/>
        <end position="264"/>
    </location>
</feature>
<comment type="similarity">
    <text evidence="1">Belongs to the CdaR family.</text>
</comment>